<dbReference type="Proteomes" id="UP001334248">
    <property type="component" value="Unassembled WGS sequence"/>
</dbReference>
<sequence length="86" mass="9451">MKLSTYALAIVGLTTSVLASPTRAPIGQFIWQWYGEKEADASEESDIAKRSADLEARAPIGQFIWQWYGEKDAEDIEASEAAAEAE</sequence>
<proteinExistence type="predicted"/>
<comment type="caution">
    <text evidence="2">The sequence shown here is derived from an EMBL/GenBank/DDBJ whole genome shotgun (WGS) entry which is preliminary data.</text>
</comment>
<reference evidence="2 3" key="1">
    <citation type="journal article" date="2023" name="Res Sq">
        <title>Genomic and morphological characterization of Knufia obscura isolated from the Mars 2020 spacecraft assembly facility.</title>
        <authorList>
            <person name="Chander A.M."/>
            <person name="Teixeira M.M."/>
            <person name="Singh N.K."/>
            <person name="Williams M.P."/>
            <person name="Parker C.W."/>
            <person name="Leo P."/>
            <person name="Stajich J.E."/>
            <person name="Torok T."/>
            <person name="Tighe S."/>
            <person name="Mason C.E."/>
            <person name="Venkateswaran K."/>
        </authorList>
    </citation>
    <scope>NUCLEOTIDE SEQUENCE [LARGE SCALE GENOMIC DNA]</scope>
    <source>
        <strain evidence="2 3">CCFEE 5817</strain>
    </source>
</reference>
<gene>
    <name evidence="2" type="ORF">PMZ80_005144</name>
</gene>
<evidence type="ECO:0000256" key="1">
    <source>
        <dbReference type="SAM" id="SignalP"/>
    </source>
</evidence>
<protein>
    <submittedName>
        <fullName evidence="2">Uncharacterized protein</fullName>
    </submittedName>
</protein>
<name>A0ABR0RRA8_9EURO</name>
<evidence type="ECO:0000313" key="3">
    <source>
        <dbReference type="Proteomes" id="UP001334248"/>
    </source>
</evidence>
<dbReference type="GeneID" id="89998593"/>
<dbReference type="RefSeq" id="XP_064730669.1">
    <property type="nucleotide sequence ID" value="XM_064873565.1"/>
</dbReference>
<keyword evidence="3" id="KW-1185">Reference proteome</keyword>
<evidence type="ECO:0000313" key="2">
    <source>
        <dbReference type="EMBL" id="KAK5942579.1"/>
    </source>
</evidence>
<keyword evidence="1" id="KW-0732">Signal</keyword>
<feature type="chain" id="PRO_5045869314" evidence="1">
    <location>
        <begin position="20"/>
        <end position="86"/>
    </location>
</feature>
<dbReference type="EMBL" id="JAVHJV010000005">
    <property type="protein sequence ID" value="KAK5942579.1"/>
    <property type="molecule type" value="Genomic_DNA"/>
</dbReference>
<organism evidence="2 3">
    <name type="scientific">Knufia obscura</name>
    <dbReference type="NCBI Taxonomy" id="1635080"/>
    <lineage>
        <taxon>Eukaryota</taxon>
        <taxon>Fungi</taxon>
        <taxon>Dikarya</taxon>
        <taxon>Ascomycota</taxon>
        <taxon>Pezizomycotina</taxon>
        <taxon>Eurotiomycetes</taxon>
        <taxon>Chaetothyriomycetidae</taxon>
        <taxon>Chaetothyriales</taxon>
        <taxon>Trichomeriaceae</taxon>
        <taxon>Knufia</taxon>
    </lineage>
</organism>
<accession>A0ABR0RRA8</accession>
<feature type="signal peptide" evidence="1">
    <location>
        <begin position="1"/>
        <end position="19"/>
    </location>
</feature>